<dbReference type="InterPro" id="IPR000577">
    <property type="entry name" value="Carb_kinase_FGGY"/>
</dbReference>
<dbReference type="STRING" id="421072.SAMN04488097_0762"/>
<dbReference type="GO" id="GO:0005975">
    <property type="term" value="P:carbohydrate metabolic process"/>
    <property type="evidence" value="ECO:0007669"/>
    <property type="project" value="InterPro"/>
</dbReference>
<evidence type="ECO:0000313" key="6">
    <source>
        <dbReference type="EMBL" id="KFC21352.1"/>
    </source>
</evidence>
<dbReference type="PIRSF" id="PIRSF000538">
    <property type="entry name" value="GlpK"/>
    <property type="match status" value="1"/>
</dbReference>
<dbReference type="OrthoDB" id="9805576at2"/>
<evidence type="ECO:0000256" key="1">
    <source>
        <dbReference type="ARBA" id="ARBA00009156"/>
    </source>
</evidence>
<dbReference type="Proteomes" id="UP000028623">
    <property type="component" value="Unassembled WGS sequence"/>
</dbReference>
<keyword evidence="2" id="KW-0808">Transferase</keyword>
<reference evidence="6 7" key="1">
    <citation type="submission" date="2014-07" db="EMBL/GenBank/DDBJ databases">
        <title>Epilithonimonas lactis LMG 22401 Genome.</title>
        <authorList>
            <person name="Pipes S.E."/>
            <person name="Stropko S.J."/>
        </authorList>
    </citation>
    <scope>NUCLEOTIDE SEQUENCE [LARGE SCALE GENOMIC DNA]</scope>
    <source>
        <strain evidence="6 7">LMG 24401</strain>
    </source>
</reference>
<keyword evidence="3 6" id="KW-0418">Kinase</keyword>
<dbReference type="Pfam" id="PF00370">
    <property type="entry name" value="FGGY_N"/>
    <property type="match status" value="1"/>
</dbReference>
<dbReference type="Pfam" id="PF02782">
    <property type="entry name" value="FGGY_C"/>
    <property type="match status" value="1"/>
</dbReference>
<evidence type="ECO:0000259" key="4">
    <source>
        <dbReference type="Pfam" id="PF00370"/>
    </source>
</evidence>
<dbReference type="EMBL" id="JPLY01000004">
    <property type="protein sequence ID" value="KFC21352.1"/>
    <property type="molecule type" value="Genomic_DNA"/>
</dbReference>
<comment type="caution">
    <text evidence="6">The sequence shown here is derived from an EMBL/GenBank/DDBJ whole genome shotgun (WGS) entry which is preliminary data.</text>
</comment>
<gene>
    <name evidence="6" type="ORF">IO89_14280</name>
</gene>
<dbReference type="InterPro" id="IPR018485">
    <property type="entry name" value="FGGY_C"/>
</dbReference>
<accession>A0A085BFV7</accession>
<dbReference type="PANTHER" id="PTHR43095:SF5">
    <property type="entry name" value="XYLULOSE KINASE"/>
    <property type="match status" value="1"/>
</dbReference>
<evidence type="ECO:0000256" key="3">
    <source>
        <dbReference type="ARBA" id="ARBA00022777"/>
    </source>
</evidence>
<dbReference type="CDD" id="cd07809">
    <property type="entry name" value="ASKHA_NBD_FGGY_BaXK-like"/>
    <property type="match status" value="1"/>
</dbReference>
<dbReference type="GO" id="GO:0016301">
    <property type="term" value="F:kinase activity"/>
    <property type="evidence" value="ECO:0007669"/>
    <property type="project" value="UniProtKB-KW"/>
</dbReference>
<dbReference type="SUPFAM" id="SSF53067">
    <property type="entry name" value="Actin-like ATPase domain"/>
    <property type="match status" value="2"/>
</dbReference>
<keyword evidence="7" id="KW-1185">Reference proteome</keyword>
<dbReference type="InterPro" id="IPR050406">
    <property type="entry name" value="FGGY_Carb_Kinase"/>
</dbReference>
<dbReference type="Gene3D" id="3.30.420.40">
    <property type="match status" value="2"/>
</dbReference>
<evidence type="ECO:0000313" key="7">
    <source>
        <dbReference type="Proteomes" id="UP000028623"/>
    </source>
</evidence>
<evidence type="ECO:0000259" key="5">
    <source>
        <dbReference type="Pfam" id="PF02782"/>
    </source>
</evidence>
<dbReference type="InterPro" id="IPR018484">
    <property type="entry name" value="FGGY_N"/>
</dbReference>
<sequence length="496" mass="54777">MKFIGYDVGSSSIKASIVDENGKVIAHAKYPESEMAIDSPKIGWAEQDPEQWWQNLRILTQKIIAESHIDKNEIKGIGISYQMHGLVLVGKDKEVLRPSIIWCDSRAVETGDKAFDDLGEEVCMNKLLNSPGNFTASKLKWVKENEPEVYEKIWKFMLPGDFIALKLSGEATTTVTGLSEGVLWDFQKHQASKTLLNHWGIDESLVSTVVDNFTEQCVVSKQGAEESGLPEGIPVLYRAGDQPNNALSLNVMNPGEIAATGGTSGVVYGVTDNIHSKESVRVNNFAHINHTKEQPRIGKMLCLNGAGIQYSWLRHQVDQKRHSYQELNDLASQIPIGSDGIIVLPFGNGAERVLKNKDIGSSTYNVNFNRHKSVHLFRAGLEGIAYSFVYGTEILMNDGLQKGIIKAGGDNLFRSSLFAQSIATLLDTEIRIFDTTGSTGAARAAAIGAGAFETLTDILTEKDITTTYIPDFKNMDQYRESYGKWKHKLEQVISTT</sequence>
<comment type="similarity">
    <text evidence="1">Belongs to the FGGY kinase family.</text>
</comment>
<dbReference type="eggNOG" id="COG1070">
    <property type="taxonomic scope" value="Bacteria"/>
</dbReference>
<feature type="domain" description="Carbohydrate kinase FGGY C-terminal" evidence="5">
    <location>
        <begin position="258"/>
        <end position="448"/>
    </location>
</feature>
<name>A0A085BFV7_9FLAO</name>
<evidence type="ECO:0000256" key="2">
    <source>
        <dbReference type="ARBA" id="ARBA00022679"/>
    </source>
</evidence>
<protein>
    <submittedName>
        <fullName evidence="6">Carbohydrate kinase</fullName>
    </submittedName>
</protein>
<feature type="domain" description="Carbohydrate kinase FGGY N-terminal" evidence="4">
    <location>
        <begin position="4"/>
        <end position="244"/>
    </location>
</feature>
<dbReference type="InterPro" id="IPR043129">
    <property type="entry name" value="ATPase_NBD"/>
</dbReference>
<dbReference type="RefSeq" id="WP_034977288.1">
    <property type="nucleotide sequence ID" value="NZ_FOFI01000001.1"/>
</dbReference>
<dbReference type="AlphaFoldDB" id="A0A085BFV7"/>
<organism evidence="6 7">
    <name type="scientific">Epilithonimonas lactis</name>
    <dbReference type="NCBI Taxonomy" id="421072"/>
    <lineage>
        <taxon>Bacteria</taxon>
        <taxon>Pseudomonadati</taxon>
        <taxon>Bacteroidota</taxon>
        <taxon>Flavobacteriia</taxon>
        <taxon>Flavobacteriales</taxon>
        <taxon>Weeksellaceae</taxon>
        <taxon>Chryseobacterium group</taxon>
        <taxon>Epilithonimonas</taxon>
    </lineage>
</organism>
<proteinExistence type="inferred from homology"/>
<dbReference type="PANTHER" id="PTHR43095">
    <property type="entry name" value="SUGAR KINASE"/>
    <property type="match status" value="1"/>
</dbReference>